<proteinExistence type="predicted"/>
<dbReference type="RefSeq" id="WP_141929046.1">
    <property type="nucleotide sequence ID" value="NZ_BAABCI010000036.1"/>
</dbReference>
<dbReference type="AlphaFoldDB" id="A0A542EJI5"/>
<dbReference type="Proteomes" id="UP000320806">
    <property type="component" value="Unassembled WGS sequence"/>
</dbReference>
<dbReference type="OrthoDB" id="5141713at2"/>
<sequence length="478" mass="47705">MRGLSVVRAVVVAAAAGGVVFGSAEVDVDADWSRASDTRAAQNASAALSTTLVCPGPDRPGTPGYEDAKQTVDLATGGAPASVLKPHGEGAVRAARLPSGAGAAPPTRTAPVQVARDRVSGAGGIHLDGSGSAATGLAALQSWDDEEQSVGGFAMAPCGVLTKDTWFPLGGNQSGRVGRVVISNPSSAPVTVDAEVLGRGGVDAGQGAKGLVVAPGDRAVVGVGDFGDELSNAFVHVVARGGAVAVSGVDAWMTGETRSGQAGSAPAAAGTDLVLPQVPVVAGTPTVRVAVPGALGTSVRVRAIDSAGLVVADEVTDVDAKSTVAVPLTDVPKGSYAVRVTSEQPVAAAVLAMANTSGTSDIGWATPVRSSGALIGSPLPKLPEGAGATLGLFSADRPATVDVVTDDGAPRRVHLEKDRPLRLDVSERDSVWVRVLAGSVRGSVVVSGQIEDRPVLEVSPLEPVAVEATVRESTAERD</sequence>
<evidence type="ECO:0000313" key="2">
    <source>
        <dbReference type="Proteomes" id="UP000320806"/>
    </source>
</evidence>
<dbReference type="EMBL" id="VFMO01000001">
    <property type="protein sequence ID" value="TQJ15501.1"/>
    <property type="molecule type" value="Genomic_DNA"/>
</dbReference>
<comment type="caution">
    <text evidence="1">The sequence shown here is derived from an EMBL/GenBank/DDBJ whole genome shotgun (WGS) entry which is preliminary data.</text>
</comment>
<reference evidence="1 2" key="1">
    <citation type="submission" date="2019-06" db="EMBL/GenBank/DDBJ databases">
        <title>Sequencing the genomes of 1000 actinobacteria strains.</title>
        <authorList>
            <person name="Klenk H.-P."/>
        </authorList>
    </citation>
    <scope>NUCLEOTIDE SEQUENCE [LARGE SCALE GENOMIC DNA]</scope>
    <source>
        <strain evidence="1 2">DSM 19828</strain>
    </source>
</reference>
<protein>
    <recommendedName>
        <fullName evidence="3">Secreted protein</fullName>
    </recommendedName>
</protein>
<evidence type="ECO:0000313" key="1">
    <source>
        <dbReference type="EMBL" id="TQJ15501.1"/>
    </source>
</evidence>
<gene>
    <name evidence="1" type="ORF">FB459_3057</name>
</gene>
<name>A0A542EJI5_9MICO</name>
<dbReference type="Pfam" id="PF18986">
    <property type="entry name" value="DUF5719"/>
    <property type="match status" value="1"/>
</dbReference>
<dbReference type="InterPro" id="IPR043777">
    <property type="entry name" value="DUF5719"/>
</dbReference>
<organism evidence="1 2">
    <name type="scientific">Yimella lutea</name>
    <dbReference type="NCBI Taxonomy" id="587872"/>
    <lineage>
        <taxon>Bacteria</taxon>
        <taxon>Bacillati</taxon>
        <taxon>Actinomycetota</taxon>
        <taxon>Actinomycetes</taxon>
        <taxon>Micrococcales</taxon>
        <taxon>Dermacoccaceae</taxon>
        <taxon>Yimella</taxon>
    </lineage>
</organism>
<keyword evidence="2" id="KW-1185">Reference proteome</keyword>
<accession>A0A542EJI5</accession>
<evidence type="ECO:0008006" key="3">
    <source>
        <dbReference type="Google" id="ProtNLM"/>
    </source>
</evidence>